<dbReference type="Gene3D" id="3.40.50.1000">
    <property type="entry name" value="HAD superfamily/HAD-like"/>
    <property type="match status" value="1"/>
</dbReference>
<gene>
    <name evidence="1" type="ORF">A2942_03000</name>
</gene>
<reference evidence="1 2" key="1">
    <citation type="journal article" date="2016" name="Nat. Commun.">
        <title>Thousands of microbial genomes shed light on interconnected biogeochemical processes in an aquifer system.</title>
        <authorList>
            <person name="Anantharaman K."/>
            <person name="Brown C.T."/>
            <person name="Hug L.A."/>
            <person name="Sharon I."/>
            <person name="Castelle C.J."/>
            <person name="Probst A.J."/>
            <person name="Thomas B.C."/>
            <person name="Singh A."/>
            <person name="Wilkins M.J."/>
            <person name="Karaoz U."/>
            <person name="Brodie E.L."/>
            <person name="Williams K.H."/>
            <person name="Hubbard S.S."/>
            <person name="Banfield J.F."/>
        </authorList>
    </citation>
    <scope>NUCLEOTIDE SEQUENCE [LARGE SCALE GENOMIC DNA]</scope>
</reference>
<dbReference type="NCBIfam" id="TIGR01509">
    <property type="entry name" value="HAD-SF-IA-v3"/>
    <property type="match status" value="1"/>
</dbReference>
<comment type="caution">
    <text evidence="1">The sequence shown here is derived from an EMBL/GenBank/DDBJ whole genome shotgun (WGS) entry which is preliminary data.</text>
</comment>
<sequence length="210" mass="23881">MDVCAVSDFSRFIKNFSKAAKVPALDVELALRVDPSEPGGCWGYTRPFAEFECGTLSPGKFFHVLTAFLDCRERIDFDTFARLWVDIFTGENIPLDQLLHRLPQEKYLLSNTNNLVYGRYVADCQIIRNHFPLDRRILSHVVHAIKPDPSIYYVALRRANVAPQEALFVDDRQENITAWRALGGHGIVYHAVKNSIEELEAELRAFGVLA</sequence>
<proteinExistence type="predicted"/>
<dbReference type="InterPro" id="IPR023214">
    <property type="entry name" value="HAD_sf"/>
</dbReference>
<name>A0A1G2DGP6_9BACT</name>
<evidence type="ECO:0000313" key="1">
    <source>
        <dbReference type="EMBL" id="OGZ12837.1"/>
    </source>
</evidence>
<dbReference type="STRING" id="1798665.A2942_03000"/>
<dbReference type="EMBL" id="MHLP01000017">
    <property type="protein sequence ID" value="OGZ12837.1"/>
    <property type="molecule type" value="Genomic_DNA"/>
</dbReference>
<protein>
    <submittedName>
        <fullName evidence="1">Uncharacterized protein</fullName>
    </submittedName>
</protein>
<dbReference type="InterPro" id="IPR023198">
    <property type="entry name" value="PGP-like_dom2"/>
</dbReference>
<organism evidence="1 2">
    <name type="scientific">Candidatus Lloydbacteria bacterium RIFCSPLOWO2_01_FULL_50_20</name>
    <dbReference type="NCBI Taxonomy" id="1798665"/>
    <lineage>
        <taxon>Bacteria</taxon>
        <taxon>Candidatus Lloydiibacteriota</taxon>
    </lineage>
</organism>
<dbReference type="AlphaFoldDB" id="A0A1G2DGP6"/>
<dbReference type="PANTHER" id="PTHR43611">
    <property type="entry name" value="ALPHA-D-GLUCOSE 1-PHOSPHATE PHOSPHATASE"/>
    <property type="match status" value="1"/>
</dbReference>
<dbReference type="InterPro" id="IPR036412">
    <property type="entry name" value="HAD-like_sf"/>
</dbReference>
<dbReference type="Proteomes" id="UP000178534">
    <property type="component" value="Unassembled WGS sequence"/>
</dbReference>
<dbReference type="Gene3D" id="1.10.150.240">
    <property type="entry name" value="Putative phosphatase, domain 2"/>
    <property type="match status" value="1"/>
</dbReference>
<dbReference type="SUPFAM" id="SSF56784">
    <property type="entry name" value="HAD-like"/>
    <property type="match status" value="1"/>
</dbReference>
<evidence type="ECO:0000313" key="2">
    <source>
        <dbReference type="Proteomes" id="UP000178534"/>
    </source>
</evidence>
<dbReference type="Pfam" id="PF00702">
    <property type="entry name" value="Hydrolase"/>
    <property type="match status" value="1"/>
</dbReference>
<accession>A0A1G2DGP6</accession>
<dbReference type="PANTHER" id="PTHR43611:SF3">
    <property type="entry name" value="FLAVIN MONONUCLEOTIDE HYDROLASE 1, CHLOROPLATIC"/>
    <property type="match status" value="1"/>
</dbReference>
<dbReference type="InterPro" id="IPR006439">
    <property type="entry name" value="HAD-SF_hydro_IA"/>
</dbReference>